<sequence length="121" mass="13773">MRIIDYVLITEYLVSIVCSLYIIIAHASYFKERFAKGAVSLFMLAMLFFLCAYTIKMVTAVWIRVGSAAGDTTAITIETYTWTIAQAGTTLGLFILAILTFTKRYDLFIKLRKFDKQVEES</sequence>
<name>A0ABR8SW99_9BACL</name>
<protein>
    <submittedName>
        <fullName evidence="2">Uncharacterized protein</fullName>
    </submittedName>
</protein>
<accession>A0ABR8SW99</accession>
<dbReference type="Proteomes" id="UP000608071">
    <property type="component" value="Unassembled WGS sequence"/>
</dbReference>
<feature type="transmembrane region" description="Helical" evidence="1">
    <location>
        <begin position="41"/>
        <end position="63"/>
    </location>
</feature>
<evidence type="ECO:0000313" key="2">
    <source>
        <dbReference type="EMBL" id="MBD7967776.1"/>
    </source>
</evidence>
<evidence type="ECO:0000313" key="3">
    <source>
        <dbReference type="Proteomes" id="UP000608071"/>
    </source>
</evidence>
<keyword evidence="1" id="KW-0472">Membrane</keyword>
<proteinExistence type="predicted"/>
<dbReference type="RefSeq" id="WP_191799016.1">
    <property type="nucleotide sequence ID" value="NZ_JACSQL010000002.1"/>
</dbReference>
<keyword evidence="3" id="KW-1185">Reference proteome</keyword>
<reference evidence="2 3" key="1">
    <citation type="submission" date="2020-08" db="EMBL/GenBank/DDBJ databases">
        <title>A Genomic Blueprint of the Chicken Gut Microbiome.</title>
        <authorList>
            <person name="Gilroy R."/>
            <person name="Ravi A."/>
            <person name="Getino M."/>
            <person name="Pursley I."/>
            <person name="Horton D.L."/>
            <person name="Alikhan N.-F."/>
            <person name="Baker D."/>
            <person name="Gharbi K."/>
            <person name="Hall N."/>
            <person name="Watson M."/>
            <person name="Adriaenssens E.M."/>
            <person name="Foster-Nyarko E."/>
            <person name="Jarju S."/>
            <person name="Secka A."/>
            <person name="Antonio M."/>
            <person name="Oren A."/>
            <person name="Chaudhuri R."/>
            <person name="La Ragione R.M."/>
            <person name="Hildebrand F."/>
            <person name="Pallen M.J."/>
        </authorList>
    </citation>
    <scope>NUCLEOTIDE SEQUENCE [LARGE SCALE GENOMIC DNA]</scope>
    <source>
        <strain evidence="2 3">Sa2BVA9</strain>
    </source>
</reference>
<dbReference type="EMBL" id="JACSQL010000002">
    <property type="protein sequence ID" value="MBD7967776.1"/>
    <property type="molecule type" value="Genomic_DNA"/>
</dbReference>
<comment type="caution">
    <text evidence="2">The sequence shown here is derived from an EMBL/GenBank/DDBJ whole genome shotgun (WGS) entry which is preliminary data.</text>
</comment>
<evidence type="ECO:0000256" key="1">
    <source>
        <dbReference type="SAM" id="Phobius"/>
    </source>
</evidence>
<keyword evidence="1" id="KW-1133">Transmembrane helix</keyword>
<feature type="transmembrane region" description="Helical" evidence="1">
    <location>
        <begin position="6"/>
        <end position="29"/>
    </location>
</feature>
<feature type="transmembrane region" description="Helical" evidence="1">
    <location>
        <begin position="83"/>
        <end position="102"/>
    </location>
</feature>
<keyword evidence="1" id="KW-0812">Transmembrane</keyword>
<organism evidence="2 3">
    <name type="scientific">Paenibacillus gallinarum</name>
    <dbReference type="NCBI Taxonomy" id="2762232"/>
    <lineage>
        <taxon>Bacteria</taxon>
        <taxon>Bacillati</taxon>
        <taxon>Bacillota</taxon>
        <taxon>Bacilli</taxon>
        <taxon>Bacillales</taxon>
        <taxon>Paenibacillaceae</taxon>
        <taxon>Paenibacillus</taxon>
    </lineage>
</organism>
<gene>
    <name evidence="2" type="ORF">H9647_06860</name>
</gene>